<dbReference type="Pfam" id="PF07963">
    <property type="entry name" value="N_methyl"/>
    <property type="match status" value="1"/>
</dbReference>
<feature type="transmembrane region" description="Helical" evidence="10">
    <location>
        <begin position="32"/>
        <end position="56"/>
    </location>
</feature>
<dbReference type="NCBIfam" id="TIGR01708">
    <property type="entry name" value="typeII_sec_gspH"/>
    <property type="match status" value="1"/>
</dbReference>
<keyword evidence="7 10" id="KW-1133">Transmembrane helix</keyword>
<dbReference type="SUPFAM" id="SSF54523">
    <property type="entry name" value="Pili subunits"/>
    <property type="match status" value="1"/>
</dbReference>
<evidence type="ECO:0000256" key="2">
    <source>
        <dbReference type="ARBA" id="ARBA00021549"/>
    </source>
</evidence>
<sequence>MILVLGISTIIFSKKIDLIKARDNVRKQQTGFTLIEIMLVLALMGLMISVVSYTALGTNNYDKVNQQAKRFQVVFDMASDYAILNQVQLGIRIDEEENTYTYVALDDDDDWVELAGQKLFESYQLPEDMTLQLFLDDLPWQQEEQLFDRSLFDEELSVSDDGVEIGNEEDIVPPPPQLFLLSSGDLTPFELTITFEDTFSNEGPITFTLRAKDVTPIERIVPEDMQQ</sequence>
<dbReference type="Proteomes" id="UP000006251">
    <property type="component" value="Unassembled WGS sequence"/>
</dbReference>
<evidence type="ECO:0000256" key="10">
    <source>
        <dbReference type="SAM" id="Phobius"/>
    </source>
</evidence>
<dbReference type="GO" id="GO:0005886">
    <property type="term" value="C:plasma membrane"/>
    <property type="evidence" value="ECO:0007669"/>
    <property type="project" value="UniProtKB-SubCell"/>
</dbReference>
<evidence type="ECO:0000256" key="4">
    <source>
        <dbReference type="ARBA" id="ARBA00022481"/>
    </source>
</evidence>
<proteinExistence type="predicted"/>
<dbReference type="RefSeq" id="WP_006009355.1">
    <property type="nucleotide sequence ID" value="NZ_AUAV01000008.1"/>
</dbReference>
<dbReference type="PRINTS" id="PR00885">
    <property type="entry name" value="BCTERIALGSPH"/>
</dbReference>
<keyword evidence="5" id="KW-0997">Cell inner membrane</keyword>
<keyword evidence="8 10" id="KW-0472">Membrane</keyword>
<evidence type="ECO:0000256" key="6">
    <source>
        <dbReference type="ARBA" id="ARBA00022692"/>
    </source>
</evidence>
<dbReference type="EMBL" id="BAEQ01000014">
    <property type="protein sequence ID" value="GAC27600.1"/>
    <property type="molecule type" value="Genomic_DNA"/>
</dbReference>
<dbReference type="InterPro" id="IPR012902">
    <property type="entry name" value="N_methyl_site"/>
</dbReference>
<dbReference type="InterPro" id="IPR045584">
    <property type="entry name" value="Pilin-like"/>
</dbReference>
<comment type="subcellular location">
    <subcellularLocation>
        <location evidence="1">Cell inner membrane</location>
        <topology evidence="1">Single-pass membrane protein</topology>
    </subcellularLocation>
</comment>
<dbReference type="PROSITE" id="PS00409">
    <property type="entry name" value="PROKAR_NTER_METHYL"/>
    <property type="match status" value="1"/>
</dbReference>
<evidence type="ECO:0000256" key="5">
    <source>
        <dbReference type="ARBA" id="ARBA00022519"/>
    </source>
</evidence>
<organism evidence="11 12">
    <name type="scientific">Brumicola pallidula DSM 14239 = ACAM 615</name>
    <dbReference type="NCBI Taxonomy" id="1121922"/>
    <lineage>
        <taxon>Bacteria</taxon>
        <taxon>Pseudomonadati</taxon>
        <taxon>Pseudomonadota</taxon>
        <taxon>Gammaproteobacteria</taxon>
        <taxon>Alteromonadales</taxon>
        <taxon>Alteromonadaceae</taxon>
        <taxon>Brumicola</taxon>
    </lineage>
</organism>
<keyword evidence="3" id="KW-1003">Cell membrane</keyword>
<dbReference type="Gene3D" id="3.55.40.10">
    <property type="entry name" value="minor pseudopilin epsh domain"/>
    <property type="match status" value="1"/>
</dbReference>
<evidence type="ECO:0000256" key="7">
    <source>
        <dbReference type="ARBA" id="ARBA00022989"/>
    </source>
</evidence>
<accession>K6ZWA4</accession>
<comment type="caution">
    <text evidence="11">The sequence shown here is derived from an EMBL/GenBank/DDBJ whole genome shotgun (WGS) entry which is preliminary data.</text>
</comment>
<dbReference type="GO" id="GO:0015628">
    <property type="term" value="P:protein secretion by the type II secretion system"/>
    <property type="evidence" value="ECO:0007669"/>
    <property type="project" value="InterPro"/>
</dbReference>
<dbReference type="GO" id="GO:0015627">
    <property type="term" value="C:type II protein secretion system complex"/>
    <property type="evidence" value="ECO:0007669"/>
    <property type="project" value="InterPro"/>
</dbReference>
<keyword evidence="12" id="KW-1185">Reference proteome</keyword>
<evidence type="ECO:0000256" key="3">
    <source>
        <dbReference type="ARBA" id="ARBA00022475"/>
    </source>
</evidence>
<dbReference type="AlphaFoldDB" id="K6ZWA4"/>
<gene>
    <name evidence="11" type="primary">epsH</name>
    <name evidence="11" type="ORF">GPAL_0720</name>
</gene>
<evidence type="ECO:0000313" key="11">
    <source>
        <dbReference type="EMBL" id="GAC27600.1"/>
    </source>
</evidence>
<name>K6ZWA4_9ALTE</name>
<evidence type="ECO:0000256" key="9">
    <source>
        <dbReference type="ARBA" id="ARBA00030775"/>
    </source>
</evidence>
<dbReference type="InterPro" id="IPR002416">
    <property type="entry name" value="T2SS_protein-GspH"/>
</dbReference>
<dbReference type="InterPro" id="IPR049875">
    <property type="entry name" value="TypeII_GspH"/>
</dbReference>
<keyword evidence="6 10" id="KW-0812">Transmembrane</keyword>
<protein>
    <recommendedName>
        <fullName evidence="2">Type II secretion system protein H</fullName>
    </recommendedName>
    <alternativeName>
        <fullName evidence="9">General secretion pathway protein H</fullName>
    </alternativeName>
</protein>
<evidence type="ECO:0000313" key="12">
    <source>
        <dbReference type="Proteomes" id="UP000006251"/>
    </source>
</evidence>
<evidence type="ECO:0000256" key="1">
    <source>
        <dbReference type="ARBA" id="ARBA00004377"/>
    </source>
</evidence>
<reference evidence="12" key="1">
    <citation type="journal article" date="2014" name="Environ. Microbiol.">
        <title>Comparative genomics of the marine bacterial genus Glaciecola reveals the high degree of genomic diversity and genomic characteristic for cold adaptation.</title>
        <authorList>
            <person name="Qin Q.L."/>
            <person name="Xie B.B."/>
            <person name="Yu Y."/>
            <person name="Shu Y.L."/>
            <person name="Rong J.C."/>
            <person name="Zhang Y.J."/>
            <person name="Zhao D.L."/>
            <person name="Chen X.L."/>
            <person name="Zhang X.Y."/>
            <person name="Chen B."/>
            <person name="Zhou B.C."/>
            <person name="Zhang Y.Z."/>
        </authorList>
    </citation>
    <scope>NUCLEOTIDE SEQUENCE [LARGE SCALE GENOMIC DNA]</scope>
    <source>
        <strain evidence="12">ACAM 615</strain>
    </source>
</reference>
<keyword evidence="4" id="KW-0488">Methylation</keyword>
<dbReference type="NCBIfam" id="TIGR02532">
    <property type="entry name" value="IV_pilin_GFxxxE"/>
    <property type="match status" value="1"/>
</dbReference>
<evidence type="ECO:0000256" key="8">
    <source>
        <dbReference type="ARBA" id="ARBA00023136"/>
    </source>
</evidence>
<dbReference type="STRING" id="1121922.GCA_000428905_01821"/>